<dbReference type="Gene3D" id="2.60.120.10">
    <property type="entry name" value="Jelly Rolls"/>
    <property type="match status" value="1"/>
</dbReference>
<dbReference type="PROSITE" id="PS51063">
    <property type="entry name" value="HTH_CRP_2"/>
    <property type="match status" value="1"/>
</dbReference>
<evidence type="ECO:0000256" key="3">
    <source>
        <dbReference type="ARBA" id="ARBA00023163"/>
    </source>
</evidence>
<name>A0ABY1INY5_9HYPH</name>
<comment type="caution">
    <text evidence="5">The sequence shown here is derived from an EMBL/GenBank/DDBJ whole genome shotgun (WGS) entry which is preliminary data.</text>
</comment>
<keyword evidence="3" id="KW-0804">Transcription</keyword>
<dbReference type="InterPro" id="IPR036390">
    <property type="entry name" value="WH_DNA-bd_sf"/>
</dbReference>
<dbReference type="SUPFAM" id="SSF46785">
    <property type="entry name" value="Winged helix' DNA-binding domain"/>
    <property type="match status" value="1"/>
</dbReference>
<dbReference type="InterPro" id="IPR012318">
    <property type="entry name" value="HTH_CRP"/>
</dbReference>
<evidence type="ECO:0000313" key="5">
    <source>
        <dbReference type="EMBL" id="SHJ71770.1"/>
    </source>
</evidence>
<keyword evidence="2" id="KW-0238">DNA-binding</keyword>
<gene>
    <name evidence="5" type="ORF">SAMN02745911_3100</name>
</gene>
<feature type="domain" description="HTH crp-type" evidence="4">
    <location>
        <begin position="145"/>
        <end position="219"/>
    </location>
</feature>
<dbReference type="RefSeq" id="WP_060608517.1">
    <property type="nucleotide sequence ID" value="NZ_FQZC01000004.1"/>
</dbReference>
<dbReference type="InterPro" id="IPR018490">
    <property type="entry name" value="cNMP-bd_dom_sf"/>
</dbReference>
<accession>A0ABY1INY5</accession>
<proteinExistence type="predicted"/>
<evidence type="ECO:0000313" key="6">
    <source>
        <dbReference type="Proteomes" id="UP000184290"/>
    </source>
</evidence>
<keyword evidence="6" id="KW-1185">Reference proteome</keyword>
<sequence>MSSCLVAKLSHYLSLTDAERAFLAHMEGDHLSLPRRSTVIGGRTRIGNVFVVREGWLYAHTTDVEGQQIITELFHPGDVVGISQLGCELSTLVYTAATDLELCPFPKEGLRDAFAYHPRLAALFFTFVTLERVSMLDRLRASTSMNPRDRVALFLLQTRARQSITGRLKKEWFLMPLSQQLIGNVVGLSIVSVNRALRVLEDQGHLAREGRMMSLKNHERLAAEVDFTDRDYEIDCSWFPDRAVA</sequence>
<dbReference type="Gene3D" id="1.10.10.10">
    <property type="entry name" value="Winged helix-like DNA-binding domain superfamily/Winged helix DNA-binding domain"/>
    <property type="match status" value="1"/>
</dbReference>
<dbReference type="InterPro" id="IPR036388">
    <property type="entry name" value="WH-like_DNA-bd_sf"/>
</dbReference>
<dbReference type="SUPFAM" id="SSF51206">
    <property type="entry name" value="cAMP-binding domain-like"/>
    <property type="match status" value="1"/>
</dbReference>
<reference evidence="5 6" key="1">
    <citation type="submission" date="2016-11" db="EMBL/GenBank/DDBJ databases">
        <authorList>
            <person name="Varghese N."/>
            <person name="Submissions S."/>
        </authorList>
    </citation>
    <scope>NUCLEOTIDE SEQUENCE [LARGE SCALE GENOMIC DNA]</scope>
    <source>
        <strain evidence="5 6">DSM 21988</strain>
    </source>
</reference>
<protein>
    <submittedName>
        <fullName evidence="5">cAMP-binding domain of CRP or a regulatory subunit of cAMP-dependent protein kinases</fullName>
    </submittedName>
</protein>
<keyword evidence="1" id="KW-0805">Transcription regulation</keyword>
<dbReference type="InterPro" id="IPR000595">
    <property type="entry name" value="cNMP-bd_dom"/>
</dbReference>
<dbReference type="Pfam" id="PF00027">
    <property type="entry name" value="cNMP_binding"/>
    <property type="match status" value="1"/>
</dbReference>
<evidence type="ECO:0000256" key="1">
    <source>
        <dbReference type="ARBA" id="ARBA00023015"/>
    </source>
</evidence>
<organism evidence="5 6">
    <name type="scientific">Aureimonas altamirensis DSM 21988</name>
    <dbReference type="NCBI Taxonomy" id="1121026"/>
    <lineage>
        <taxon>Bacteria</taxon>
        <taxon>Pseudomonadati</taxon>
        <taxon>Pseudomonadota</taxon>
        <taxon>Alphaproteobacteria</taxon>
        <taxon>Hyphomicrobiales</taxon>
        <taxon>Aurantimonadaceae</taxon>
        <taxon>Aureimonas</taxon>
    </lineage>
</organism>
<dbReference type="Proteomes" id="UP000184290">
    <property type="component" value="Unassembled WGS sequence"/>
</dbReference>
<dbReference type="EMBL" id="FQZC01000004">
    <property type="protein sequence ID" value="SHJ71770.1"/>
    <property type="molecule type" value="Genomic_DNA"/>
</dbReference>
<dbReference type="InterPro" id="IPR014710">
    <property type="entry name" value="RmlC-like_jellyroll"/>
</dbReference>
<evidence type="ECO:0000256" key="2">
    <source>
        <dbReference type="ARBA" id="ARBA00023125"/>
    </source>
</evidence>
<evidence type="ECO:0000259" key="4">
    <source>
        <dbReference type="PROSITE" id="PS51063"/>
    </source>
</evidence>
<dbReference type="SMART" id="SM00419">
    <property type="entry name" value="HTH_CRP"/>
    <property type="match status" value="1"/>
</dbReference>
<dbReference type="Pfam" id="PF13545">
    <property type="entry name" value="HTH_Crp_2"/>
    <property type="match status" value="1"/>
</dbReference>
<dbReference type="CDD" id="cd00038">
    <property type="entry name" value="CAP_ED"/>
    <property type="match status" value="1"/>
</dbReference>